<dbReference type="Pfam" id="PF02953">
    <property type="entry name" value="zf-Tim10_DDP"/>
    <property type="match status" value="1"/>
</dbReference>
<gene>
    <name evidence="3" type="ORF">CYMTET_54936</name>
</gene>
<dbReference type="InterPro" id="IPR035427">
    <property type="entry name" value="Tim10-like_dom_sf"/>
</dbReference>
<proteinExistence type="inferred from homology"/>
<keyword evidence="1" id="KW-0811">Translocation</keyword>
<dbReference type="EMBL" id="LGRX02035449">
    <property type="protein sequence ID" value="KAK3234829.1"/>
    <property type="molecule type" value="Genomic_DNA"/>
</dbReference>
<keyword evidence="1" id="KW-0999">Mitochondrion inner membrane</keyword>
<keyword evidence="1" id="KW-0813">Transport</keyword>
<keyword evidence="4" id="KW-1185">Reference proteome</keyword>
<dbReference type="Gene3D" id="1.10.287.810">
    <property type="entry name" value="Mitochondrial import inner membrane translocase subunit tim13 like domains"/>
    <property type="match status" value="1"/>
</dbReference>
<dbReference type="InterPro" id="IPR004217">
    <property type="entry name" value="Tim10-like"/>
</dbReference>
<comment type="domain">
    <text evidence="1">The twin CX3C motif contains 4 conserved Cys residues that form 2 disulfide bonds in the mitochondrial intermembrane space.</text>
</comment>
<organism evidence="3 4">
    <name type="scientific">Cymbomonas tetramitiformis</name>
    <dbReference type="NCBI Taxonomy" id="36881"/>
    <lineage>
        <taxon>Eukaryota</taxon>
        <taxon>Viridiplantae</taxon>
        <taxon>Chlorophyta</taxon>
        <taxon>Pyramimonadophyceae</taxon>
        <taxon>Pyramimonadales</taxon>
        <taxon>Pyramimonadaceae</taxon>
        <taxon>Cymbomonas</taxon>
    </lineage>
</organism>
<keyword evidence="1" id="KW-0143">Chaperone</keyword>
<comment type="subunit">
    <text evidence="1">Heterohexamer.</text>
</comment>
<keyword evidence="1" id="KW-0653">Protein transport</keyword>
<protein>
    <recommendedName>
        <fullName evidence="1">Mitochondrial import inner membrane translocase subunit</fullName>
    </recommendedName>
</protein>
<feature type="domain" description="Tim10-like" evidence="2">
    <location>
        <begin position="16"/>
        <end position="76"/>
    </location>
</feature>
<dbReference type="SUPFAM" id="SSF144122">
    <property type="entry name" value="Tim10-like"/>
    <property type="match status" value="1"/>
</dbReference>
<evidence type="ECO:0000313" key="4">
    <source>
        <dbReference type="Proteomes" id="UP001190700"/>
    </source>
</evidence>
<evidence type="ECO:0000313" key="3">
    <source>
        <dbReference type="EMBL" id="KAK3234829.1"/>
    </source>
</evidence>
<evidence type="ECO:0000256" key="1">
    <source>
        <dbReference type="RuleBase" id="RU367043"/>
    </source>
</evidence>
<sequence length="79" mass="9064">MDNLEKAGFSKEMTSFLQQEQQKALFNEVVSKITDQCYDKCVPSPGDKLSSYETTCLQNCAVRYTECEALLAQRFRNLQ</sequence>
<accession>A0AAE0BFR8</accession>
<keyword evidence="1" id="KW-1015">Disulfide bond</keyword>
<comment type="function">
    <text evidence="1">Mitochondrial intermembrane chaperone that participates in the import and insertion of some multi-pass transmembrane proteins into the mitochondrial inner membrane. Also required for the transfer of beta-barrel precursors from the TOM complex to the sorting and assembly machinery (SAM complex) of the outer membrane. Acts as a chaperone-like protein that protects the hydrophobic precursors from aggregation and guide them through the mitochondrial intermembrane space.</text>
</comment>
<comment type="subcellular location">
    <subcellularLocation>
        <location evidence="1">Mitochondrion inner membrane</location>
        <topology evidence="1">Peripheral membrane protein</topology>
        <orientation evidence="1">Intermembrane side</orientation>
    </subcellularLocation>
</comment>
<comment type="similarity">
    <text evidence="1">Belongs to the small Tim family.</text>
</comment>
<comment type="caution">
    <text evidence="3">The sequence shown here is derived from an EMBL/GenBank/DDBJ whole genome shotgun (WGS) entry which is preliminary data.</text>
</comment>
<dbReference type="AlphaFoldDB" id="A0AAE0BFR8"/>
<reference evidence="3 4" key="1">
    <citation type="journal article" date="2015" name="Genome Biol. Evol.">
        <title>Comparative Genomics of a Bacterivorous Green Alga Reveals Evolutionary Causalities and Consequences of Phago-Mixotrophic Mode of Nutrition.</title>
        <authorList>
            <person name="Burns J.A."/>
            <person name="Paasch A."/>
            <person name="Narechania A."/>
            <person name="Kim E."/>
        </authorList>
    </citation>
    <scope>NUCLEOTIDE SEQUENCE [LARGE SCALE GENOMIC DNA]</scope>
    <source>
        <strain evidence="3 4">PLY_AMNH</strain>
    </source>
</reference>
<dbReference type="GO" id="GO:0015031">
    <property type="term" value="P:protein transport"/>
    <property type="evidence" value="ECO:0007669"/>
    <property type="project" value="UniProtKB-KW"/>
</dbReference>
<keyword evidence="1" id="KW-0496">Mitochondrion</keyword>
<name>A0AAE0BFR8_9CHLO</name>
<keyword evidence="1" id="KW-0472">Membrane</keyword>
<evidence type="ECO:0000259" key="2">
    <source>
        <dbReference type="Pfam" id="PF02953"/>
    </source>
</evidence>
<dbReference type="Proteomes" id="UP001190700">
    <property type="component" value="Unassembled WGS sequence"/>
</dbReference>
<dbReference type="GO" id="GO:0005743">
    <property type="term" value="C:mitochondrial inner membrane"/>
    <property type="evidence" value="ECO:0007669"/>
    <property type="project" value="UniProtKB-SubCell"/>
</dbReference>